<dbReference type="GO" id="GO:0005524">
    <property type="term" value="F:ATP binding"/>
    <property type="evidence" value="ECO:0007669"/>
    <property type="project" value="UniProtKB-KW"/>
</dbReference>
<dbReference type="InterPro" id="IPR041679">
    <property type="entry name" value="DNA2/NAM7-like_C"/>
</dbReference>
<dbReference type="PANTHER" id="PTHR43788">
    <property type="entry name" value="DNA2/NAM7 HELICASE FAMILY MEMBER"/>
    <property type="match status" value="1"/>
</dbReference>
<organism evidence="10 11">
    <name type="scientific">Luteolibacter ambystomatis</name>
    <dbReference type="NCBI Taxonomy" id="2824561"/>
    <lineage>
        <taxon>Bacteria</taxon>
        <taxon>Pseudomonadati</taxon>
        <taxon>Verrucomicrobiota</taxon>
        <taxon>Verrucomicrobiia</taxon>
        <taxon>Verrucomicrobiales</taxon>
        <taxon>Verrucomicrobiaceae</taxon>
        <taxon>Luteolibacter</taxon>
    </lineage>
</organism>
<name>A0A975PFW2_9BACT</name>
<gene>
    <name evidence="10" type="ORF">KBB96_05090</name>
</gene>
<dbReference type="PANTHER" id="PTHR43788:SF8">
    <property type="entry name" value="DNA-BINDING PROTEIN SMUBP-2"/>
    <property type="match status" value="1"/>
</dbReference>
<evidence type="ECO:0000313" key="10">
    <source>
        <dbReference type="EMBL" id="QUE52268.1"/>
    </source>
</evidence>
<evidence type="ECO:0008006" key="12">
    <source>
        <dbReference type="Google" id="ProtNLM"/>
    </source>
</evidence>
<evidence type="ECO:0000256" key="6">
    <source>
        <dbReference type="SAM" id="Coils"/>
    </source>
</evidence>
<evidence type="ECO:0000256" key="1">
    <source>
        <dbReference type="ARBA" id="ARBA00007913"/>
    </source>
</evidence>
<dbReference type="Pfam" id="PF13086">
    <property type="entry name" value="AAA_11"/>
    <property type="match status" value="1"/>
</dbReference>
<keyword evidence="5" id="KW-0067">ATP-binding</keyword>
<reference evidence="10" key="1">
    <citation type="submission" date="2021-04" db="EMBL/GenBank/DDBJ databases">
        <title>Luteolibacter sp. 32A isolated from the skin of an Anderson's salamander (Ambystoma andersonii).</title>
        <authorList>
            <person name="Spergser J."/>
            <person name="Busse H.-J."/>
        </authorList>
    </citation>
    <scope>NUCLEOTIDE SEQUENCE</scope>
    <source>
        <strain evidence="10">32A</strain>
    </source>
</reference>
<dbReference type="CDD" id="cd18808">
    <property type="entry name" value="SF1_C_Upf1"/>
    <property type="match status" value="1"/>
</dbReference>
<evidence type="ECO:0000256" key="3">
    <source>
        <dbReference type="ARBA" id="ARBA00022801"/>
    </source>
</evidence>
<dbReference type="InterPro" id="IPR050534">
    <property type="entry name" value="Coronavir_polyprotein_1ab"/>
</dbReference>
<keyword evidence="6" id="KW-0175">Coiled coil</keyword>
<dbReference type="GO" id="GO:0016787">
    <property type="term" value="F:hydrolase activity"/>
    <property type="evidence" value="ECO:0007669"/>
    <property type="project" value="UniProtKB-KW"/>
</dbReference>
<dbReference type="RefSeq" id="WP_211633058.1">
    <property type="nucleotide sequence ID" value="NZ_CP073100.1"/>
</dbReference>
<keyword evidence="4" id="KW-0347">Helicase</keyword>
<dbReference type="KEGG" id="lamb:KBB96_05090"/>
<accession>A0A975PFW2</accession>
<feature type="domain" description="DNA2/NAM7 helicase helicase" evidence="8">
    <location>
        <begin position="858"/>
        <end position="917"/>
    </location>
</feature>
<protein>
    <recommendedName>
        <fullName evidence="12">DNA2/NAM7 helicase-like C-terminal domain-containing protein</fullName>
    </recommendedName>
</protein>
<evidence type="ECO:0000259" key="8">
    <source>
        <dbReference type="Pfam" id="PF13086"/>
    </source>
</evidence>
<dbReference type="EMBL" id="CP073100">
    <property type="protein sequence ID" value="QUE52268.1"/>
    <property type="molecule type" value="Genomic_DNA"/>
</dbReference>
<feature type="coiled-coil region" evidence="6">
    <location>
        <begin position="732"/>
        <end position="766"/>
    </location>
</feature>
<keyword evidence="3" id="KW-0378">Hydrolase</keyword>
<feature type="domain" description="DNA2/NAM7 helicase-like C-terminal" evidence="9">
    <location>
        <begin position="1022"/>
        <end position="1143"/>
    </location>
</feature>
<dbReference type="InterPro" id="IPR041677">
    <property type="entry name" value="DNA2/NAM7_AAA_11"/>
</dbReference>
<evidence type="ECO:0000259" key="9">
    <source>
        <dbReference type="Pfam" id="PF13087"/>
    </source>
</evidence>
<evidence type="ECO:0000256" key="7">
    <source>
        <dbReference type="SAM" id="MobiDB-lite"/>
    </source>
</evidence>
<dbReference type="InterPro" id="IPR047187">
    <property type="entry name" value="SF1_C_Upf1"/>
</dbReference>
<keyword evidence="11" id="KW-1185">Reference proteome</keyword>
<sequence length="1160" mass="126817">MTSRPLLKKSARELEALAQEAETNLPLLREILAELGFRTTSAADRLRKSLERQLAATNPPVAQQTTAPAQDREMNSAHDSSGPRSGPEGDDPGQAKVTVASRPKPPVTNEPVHILEAWTALEVLSPQGYRRESDLAAGKQTDIAPLLPGLPMPWDLDTRSKPGKKLLFEVVLGTLSLGPAVASLLKVYSDRRPDLPSRSDTAILASIMVDKEGRPFEEESSLVISSFAWGVPVALRGDLTALAAWPAQERLIRRDLHRQLFHRLPSGEIPPLDLPTILNAFRFLVARLNLDGQETREPHFAIRRYEFFASKLPSEPSCILNSFFLRDLELARGLSAAGKAPETLKLYLGQSVPPIRKNLLDDQKALRGILAPQNTPPGRWPSAGGHALAVLQQAAVNGTFGRSESGSILAVNGPPGTGKTTLLRDIVAARIVERAEAMVGYDDPAQAFKATSQSVQRKGANLTFHRLDPSLRGLEMVVASSNNRAVENVSAELPTMAAMGQHVPEARYFPSVANHVLGGENWGVIAAVLGNSSNRFNFSERFWRDEEKGLSTYLNHAAGTPQVVHEKDASGVLRTRTREVVLSESPPQGRQEARQRWAAARKEFLSASEAVKALLSRKEEIHQALTEIPLNVARLDALQRQCRSAEAESRSAESRRQQSAAEHLHSVEEHQVSDRQLSEHRGRRPGWLALIFNLGSAKDWKATQRSLSATRDLTQGKLLEAEKRSQLDSRSAAEAVEREKTLKTQLAKLQSQLEQLLGRVNLAKEGGAVVPDDEYFAWPRDARETASIWFSRDEQVLRDKLFAAAVNLHRAFIDAAADPIRQNLGVFMDSFGTRSFGTSEKDALIEDLWATFFLVVPVVSTTFASMERMFAQVKPGAIGWLLVDEGGQATPQAAVGGLLRARRSVIVGDPLQIEPVVTLPNTLTEEICGQFGISALKFNAPEASAQTLADAASPQCGRFPAGSGWREVGSPLLVHRRCDSPMFEISNSIAYANLMVTAKPPPSVTPPLGISCWINVREASAFDKWSEEEGNEVISLLRRLRSMRVPPDLYVVTPFVIVQDRLRSLIAQSGVLNGWANDANAWPYQNVGTVHTVQGREAATVIFVLGAPSASQKGARSWAGGTPNLLNVAITRAKSALYVVGNRELWAEAGVFRELHNLIG</sequence>
<evidence type="ECO:0000256" key="2">
    <source>
        <dbReference type="ARBA" id="ARBA00022741"/>
    </source>
</evidence>
<feature type="region of interest" description="Disordered" evidence="7">
    <location>
        <begin position="48"/>
        <end position="110"/>
    </location>
</feature>
<evidence type="ECO:0000313" key="11">
    <source>
        <dbReference type="Proteomes" id="UP000676169"/>
    </source>
</evidence>
<dbReference type="SUPFAM" id="SSF52540">
    <property type="entry name" value="P-loop containing nucleoside triphosphate hydrolases"/>
    <property type="match status" value="1"/>
</dbReference>
<comment type="similarity">
    <text evidence="1">Belongs to the DNA2/NAM7 helicase family.</text>
</comment>
<feature type="region of interest" description="Disordered" evidence="7">
    <location>
        <begin position="646"/>
        <end position="679"/>
    </location>
</feature>
<dbReference type="Pfam" id="PF13087">
    <property type="entry name" value="AAA_12"/>
    <property type="match status" value="1"/>
</dbReference>
<dbReference type="Proteomes" id="UP000676169">
    <property type="component" value="Chromosome"/>
</dbReference>
<dbReference type="AlphaFoldDB" id="A0A975PFW2"/>
<keyword evidence="2" id="KW-0547">Nucleotide-binding</keyword>
<proteinExistence type="inferred from homology"/>
<evidence type="ECO:0000256" key="4">
    <source>
        <dbReference type="ARBA" id="ARBA00022806"/>
    </source>
</evidence>
<dbReference type="InterPro" id="IPR027417">
    <property type="entry name" value="P-loop_NTPase"/>
</dbReference>
<dbReference type="GO" id="GO:0043139">
    <property type="term" value="F:5'-3' DNA helicase activity"/>
    <property type="evidence" value="ECO:0007669"/>
    <property type="project" value="TreeGrafter"/>
</dbReference>
<dbReference type="Gene3D" id="3.40.50.300">
    <property type="entry name" value="P-loop containing nucleotide triphosphate hydrolases"/>
    <property type="match status" value="2"/>
</dbReference>
<evidence type="ECO:0000256" key="5">
    <source>
        <dbReference type="ARBA" id="ARBA00022840"/>
    </source>
</evidence>